<name>A0A2K9LNJ4_9GAMM</name>
<keyword evidence="4 5" id="KW-0067">ATP-binding</keyword>
<keyword evidence="2 5" id="KW-0547">Nucleotide-binding</keyword>
<evidence type="ECO:0000259" key="7">
    <source>
        <dbReference type="PROSITE" id="PS50011"/>
    </source>
</evidence>
<evidence type="ECO:0000313" key="8">
    <source>
        <dbReference type="EMBL" id="AUM13908.1"/>
    </source>
</evidence>
<keyword evidence="3" id="KW-0418">Kinase</keyword>
<dbReference type="Proteomes" id="UP000235116">
    <property type="component" value="Chromosome"/>
</dbReference>
<evidence type="ECO:0000256" key="4">
    <source>
        <dbReference type="ARBA" id="ARBA00022840"/>
    </source>
</evidence>
<evidence type="ECO:0000256" key="5">
    <source>
        <dbReference type="PROSITE-ProRule" id="PRU10141"/>
    </source>
</evidence>
<dbReference type="InterPro" id="IPR008271">
    <property type="entry name" value="Ser/Thr_kinase_AS"/>
</dbReference>
<dbReference type="PROSITE" id="PS00107">
    <property type="entry name" value="PROTEIN_KINASE_ATP"/>
    <property type="match status" value="1"/>
</dbReference>
<dbReference type="Gene3D" id="3.30.200.20">
    <property type="entry name" value="Phosphorylase Kinase, domain 1"/>
    <property type="match status" value="1"/>
</dbReference>
<dbReference type="PANTHER" id="PTHR43289">
    <property type="entry name" value="MITOGEN-ACTIVATED PROTEIN KINASE KINASE KINASE 20-RELATED"/>
    <property type="match status" value="1"/>
</dbReference>
<dbReference type="PANTHER" id="PTHR43289:SF34">
    <property type="entry name" value="SERINE_THREONINE-PROTEIN KINASE YBDM-RELATED"/>
    <property type="match status" value="1"/>
</dbReference>
<sequence length="605" mass="67106">MNQAQHRLALPEGTELHWYRIRGVLGKGGFGITYLAQDTNLDRPAAIKEFLPTEFATRDADHSVHPDSAQHEELYRWGLNRFIEEARLLSRFEHPNIVRVHTVFEENNTGYMVMAYEEGRSLKALLNERSTLDESTLLGLLLPVLEGLEQVHQKQFIHRDIKPDNIYVRDDGSPVLLDFGSARQSVPGESRTLTTMVSPGYAPFEQYHPKGEDQGPWTDIYSLGATLFRAISGVNPVDAVTRSHALLGGKPDPLPVLRPAAHEGYSPALLAAVNHALCFQPNDRPQTIAQWRQELHSGDATVVVPRSNKVQAEITPSPGSNKRHPLLWLGALALLSTVLLGYGWMTLNSVPVVSHKQPVTADTNAISPSPSPAPKAESTETMLAQHQAELQQREQQEMERKRQEEQERQAEAIRIKQELARQEEQARARALKQQQEKLQQEKQKEIERSIETSAAAIAQRQAQKQDVYPFAEWPQAKPLQSQVSVNVAASDKRWTSAGVMVERGRQYRIVANGQWQLGALCKATDATGQGMYTLACWDGGGQTVAGYPHGALIAKVGKNALAFYVGPEFEFTAPLDGPLYFMVNEAAPFFGDNSGALSVVVSTEN</sequence>
<proteinExistence type="predicted"/>
<dbReference type="Pfam" id="PF00069">
    <property type="entry name" value="Pkinase"/>
    <property type="match status" value="1"/>
</dbReference>
<gene>
    <name evidence="8" type="ORF">Kalk_16390</name>
</gene>
<evidence type="ECO:0000256" key="3">
    <source>
        <dbReference type="ARBA" id="ARBA00022777"/>
    </source>
</evidence>
<dbReference type="SUPFAM" id="SSF56112">
    <property type="entry name" value="Protein kinase-like (PK-like)"/>
    <property type="match status" value="1"/>
</dbReference>
<dbReference type="OrthoDB" id="9801841at2"/>
<dbReference type="InterPro" id="IPR000719">
    <property type="entry name" value="Prot_kinase_dom"/>
</dbReference>
<keyword evidence="9" id="KW-1185">Reference proteome</keyword>
<dbReference type="AlphaFoldDB" id="A0A2K9LNJ4"/>
<evidence type="ECO:0000256" key="2">
    <source>
        <dbReference type="ARBA" id="ARBA00022741"/>
    </source>
</evidence>
<reference evidence="9" key="1">
    <citation type="submission" date="2017-08" db="EMBL/GenBank/DDBJ databases">
        <title>Direct submision.</title>
        <authorList>
            <person name="Kim S.-J."/>
            <person name="Rhee S.-K."/>
        </authorList>
    </citation>
    <scope>NUCLEOTIDE SEQUENCE [LARGE SCALE GENOMIC DNA]</scope>
    <source>
        <strain evidence="9">GI5</strain>
    </source>
</reference>
<evidence type="ECO:0000313" key="9">
    <source>
        <dbReference type="Proteomes" id="UP000235116"/>
    </source>
</evidence>
<dbReference type="GO" id="GO:0005524">
    <property type="term" value="F:ATP binding"/>
    <property type="evidence" value="ECO:0007669"/>
    <property type="project" value="UniProtKB-UniRule"/>
</dbReference>
<keyword evidence="1" id="KW-0808">Transferase</keyword>
<accession>A0A2K9LNJ4</accession>
<feature type="binding site" evidence="5">
    <location>
        <position position="48"/>
    </location>
    <ligand>
        <name>ATP</name>
        <dbReference type="ChEBI" id="CHEBI:30616"/>
    </ligand>
</feature>
<dbReference type="PROSITE" id="PS00108">
    <property type="entry name" value="PROTEIN_KINASE_ST"/>
    <property type="match status" value="1"/>
</dbReference>
<protein>
    <recommendedName>
        <fullName evidence="7">Protein kinase domain-containing protein</fullName>
    </recommendedName>
</protein>
<dbReference type="GO" id="GO:0004674">
    <property type="term" value="F:protein serine/threonine kinase activity"/>
    <property type="evidence" value="ECO:0007669"/>
    <property type="project" value="TreeGrafter"/>
</dbReference>
<dbReference type="CDD" id="cd14014">
    <property type="entry name" value="STKc_PknB_like"/>
    <property type="match status" value="1"/>
</dbReference>
<dbReference type="Gene3D" id="2.60.120.430">
    <property type="entry name" value="Galactose-binding lectin"/>
    <property type="match status" value="1"/>
</dbReference>
<dbReference type="InterPro" id="IPR017441">
    <property type="entry name" value="Protein_kinase_ATP_BS"/>
</dbReference>
<dbReference type="EMBL" id="CP022684">
    <property type="protein sequence ID" value="AUM13908.1"/>
    <property type="molecule type" value="Genomic_DNA"/>
</dbReference>
<organism evidence="8 9">
    <name type="scientific">Ketobacter alkanivorans</name>
    <dbReference type="NCBI Taxonomy" id="1917421"/>
    <lineage>
        <taxon>Bacteria</taxon>
        <taxon>Pseudomonadati</taxon>
        <taxon>Pseudomonadota</taxon>
        <taxon>Gammaproteobacteria</taxon>
        <taxon>Pseudomonadales</taxon>
        <taxon>Ketobacteraceae</taxon>
        <taxon>Ketobacter</taxon>
    </lineage>
</organism>
<dbReference type="PROSITE" id="PS50011">
    <property type="entry name" value="PROTEIN_KINASE_DOM"/>
    <property type="match status" value="1"/>
</dbReference>
<feature type="domain" description="Protein kinase" evidence="7">
    <location>
        <begin position="19"/>
        <end position="296"/>
    </location>
</feature>
<dbReference type="Gene3D" id="1.10.510.10">
    <property type="entry name" value="Transferase(Phosphotransferase) domain 1"/>
    <property type="match status" value="1"/>
</dbReference>
<evidence type="ECO:0000256" key="6">
    <source>
        <dbReference type="SAM" id="MobiDB-lite"/>
    </source>
</evidence>
<dbReference type="InterPro" id="IPR011009">
    <property type="entry name" value="Kinase-like_dom_sf"/>
</dbReference>
<evidence type="ECO:0000256" key="1">
    <source>
        <dbReference type="ARBA" id="ARBA00022679"/>
    </source>
</evidence>
<feature type="region of interest" description="Disordered" evidence="6">
    <location>
        <begin position="361"/>
        <end position="409"/>
    </location>
</feature>
<feature type="compositionally biased region" description="Basic and acidic residues" evidence="6">
    <location>
        <begin position="391"/>
        <end position="409"/>
    </location>
</feature>
<dbReference type="KEGG" id="kak:Kalk_16390"/>
<dbReference type="SMART" id="SM00220">
    <property type="entry name" value="S_TKc"/>
    <property type="match status" value="1"/>
</dbReference>
<dbReference type="RefSeq" id="WP_101895283.1">
    <property type="nucleotide sequence ID" value="NZ_CP022684.1"/>
</dbReference>